<name>A0ACC2UZA5_9TREE</name>
<keyword evidence="2" id="KW-1185">Reference proteome</keyword>
<accession>A0ACC2UZA5</accession>
<dbReference type="EMBL" id="JASBWR010000136">
    <property type="protein sequence ID" value="KAJ9092317.1"/>
    <property type="molecule type" value="Genomic_DNA"/>
</dbReference>
<protein>
    <submittedName>
        <fullName evidence="1">Uncharacterized protein</fullName>
    </submittedName>
</protein>
<gene>
    <name evidence="1" type="ORF">QFC19_008751</name>
</gene>
<evidence type="ECO:0000313" key="2">
    <source>
        <dbReference type="Proteomes" id="UP001241377"/>
    </source>
</evidence>
<sequence length="1646" mass="176557">MSEPGPGNTPPVPVLSPVPQRFGSRTQHVIDDVEEMLEDLQARSRARADATRGERQFPPPILATTGGEASSRQSPRLRTGWHGRSYSGTSSSNSTHGGTPFVTPPPYSPTYSAPSPSTSPSGPRNRYAEAGPARRTSPLKHGFLASFDDGDPAAAEENKEERENETGNSMERQPSSTPVVDDQDSELHQFPPLKLATARAREEKQHVDHHLQQQEREEDTNTTPRAPTDHLRTPGKPTAFSRAWLDPASWAAKGEEEVHEGVHGWGMVKKREMTPVEERTEGSRDSAGSEKRRGDEGDEYSADARLVLFSFAAMPPKPLPTTPTSSTGSLLNRRHPQVSSTPSTQDPTPTTPRRAPAAASLIAFFESATATPTQASHPGKGKRRVTEDTVNRGKGRAWGHDGRGTSEYTVPLRFCDEQDLFSAGGTAGEETPTTSALHVRSASVPDHLFSGSTHSAGVAAGARNDEEVGDEEWEHARTREAAVGEGDRDSDTGTAIRPCDSASEVFRATTTPAPALGPAPAYGGTQESLTAKGAPLRMIGIVGGGGRERDTSPLRNVRNVVAAWRGRLAPPITPQVYDTPALRIGTAGRGGGVSILAGEGRTDRGEGEGEGKDRNVFEEAFFTIRRMSTRRRGGSGGKKRAMETGQIAEQEEKDNEKPLGKEKPLPALRLAAGGEEESSTTGREVRGKLVSVVSEITSEPLRLGELWYLNVHDPSEEYKWIKCDAQLFADRLILTWIPEFGDGSRGFITLDLVHCLEVRSIPSPNHPSAASDIGSIAAKAVPDLGNNLYPFQLVYDDGVERLGSESARDRVRWVSAIWDVLERMPGELEVDEDTAASSENGSRSTVFQPPEALAQDMMTDIPTRPRLLFPDHRFSRVSDDFYLGDSQTGVLPLKRSSSKQLGRSPGSLLRRVASEADLDLDALASGPANLVGSRHSPDHAASLGTAGGGASDVSIRSMPRMTPLSRLQPSTVSGGTGSRYETAFSVTGLTAGQEGVEGSSIRSVISRTMPSSFSSNSSESSERLPSYSSAVTVLPVRELETRPFVSGLPSPYRDSEFASPAESPRAIIPPRLPPRRQVLSRDSARVPSRPLVEALPSGTAMEFYDAVNGPASPSLNTPIANPVGPRPQLRPAPLSMHSDYFTATEGSRSYYTSQSVPPSRLFSITPSSVSHAASSLDRMTPVTTPTASGKASSENTRSGRGSKSGGSRIPVPSFPSSSSSSSSSTTRTPSSSTSSSTTRPIASQMGAVSPTPSLSPLLLETVVGNEQARINDTRSITSQLDRIETAVADIGTFLSIPPVLPSKEAIVPGTQAGAASMGHGQPSSPSSSSSSSSSSSDTPTQPGTPVEDARIFRDLASIKQQNSTLLEQQQKLQDILEGGDLTKDRAPTLHRLEDLLLRLLVRTGDSEILVEMGREDPLPRQQGRRAPSSFATHSQRTSGSIIDSGYSDEEGFKAPAPAPSVDSEYERRRQARMSGLPDSLLQSSPRLSEELDEEWEMQNLPPPSPDVDLEPRPRAMPPHIVTRRTAQAQFGYDSDSVSESSTATPVGPLQPTNNGVDRVEATPRLVQRPSINQRPLTPETESDTTTTSTSPSPLRRHFRPGPFPQPVGIPSPVRPEGYPSVMPPPSFRPGFRPSRMGGVREPMTTT</sequence>
<dbReference type="Proteomes" id="UP001241377">
    <property type="component" value="Unassembled WGS sequence"/>
</dbReference>
<proteinExistence type="predicted"/>
<organism evidence="1 2">
    <name type="scientific">Naganishia cerealis</name>
    <dbReference type="NCBI Taxonomy" id="610337"/>
    <lineage>
        <taxon>Eukaryota</taxon>
        <taxon>Fungi</taxon>
        <taxon>Dikarya</taxon>
        <taxon>Basidiomycota</taxon>
        <taxon>Agaricomycotina</taxon>
        <taxon>Tremellomycetes</taxon>
        <taxon>Filobasidiales</taxon>
        <taxon>Filobasidiaceae</taxon>
        <taxon>Naganishia</taxon>
    </lineage>
</organism>
<reference evidence="1" key="1">
    <citation type="submission" date="2023-04" db="EMBL/GenBank/DDBJ databases">
        <title>Draft Genome sequencing of Naganishia species isolated from polar environments using Oxford Nanopore Technology.</title>
        <authorList>
            <person name="Leo P."/>
            <person name="Venkateswaran K."/>
        </authorList>
    </citation>
    <scope>NUCLEOTIDE SEQUENCE</scope>
    <source>
        <strain evidence="1">MNA-CCFEE 5261</strain>
    </source>
</reference>
<evidence type="ECO:0000313" key="1">
    <source>
        <dbReference type="EMBL" id="KAJ9092317.1"/>
    </source>
</evidence>
<comment type="caution">
    <text evidence="1">The sequence shown here is derived from an EMBL/GenBank/DDBJ whole genome shotgun (WGS) entry which is preliminary data.</text>
</comment>